<dbReference type="InterPro" id="IPR006143">
    <property type="entry name" value="RND_pump_MFP"/>
</dbReference>
<dbReference type="Pfam" id="PF25989">
    <property type="entry name" value="YknX_C"/>
    <property type="match status" value="1"/>
</dbReference>
<dbReference type="Gene3D" id="2.40.420.20">
    <property type="match status" value="1"/>
</dbReference>
<accession>A0A6I6F024</accession>
<feature type="domain" description="Multidrug resistance protein MdtA-like barrel-sandwich hybrid" evidence="3">
    <location>
        <begin position="53"/>
        <end position="288"/>
    </location>
</feature>
<evidence type="ECO:0000256" key="1">
    <source>
        <dbReference type="ARBA" id="ARBA00009477"/>
    </source>
</evidence>
<protein>
    <submittedName>
        <fullName evidence="6">Efflux RND transporter periplasmic adaptor subunit</fullName>
    </submittedName>
</protein>
<dbReference type="EMBL" id="CP046522">
    <property type="protein sequence ID" value="QGU95851.1"/>
    <property type="molecule type" value="Genomic_DNA"/>
</dbReference>
<feature type="domain" description="CusB-like beta-barrel" evidence="4">
    <location>
        <begin position="292"/>
        <end position="368"/>
    </location>
</feature>
<dbReference type="PANTHER" id="PTHR30469">
    <property type="entry name" value="MULTIDRUG RESISTANCE PROTEIN MDTA"/>
    <property type="match status" value="1"/>
</dbReference>
<organism evidence="6 7">
    <name type="scientific">Clostridium bovifaecis</name>
    <dbReference type="NCBI Taxonomy" id="2184719"/>
    <lineage>
        <taxon>Bacteria</taxon>
        <taxon>Bacillati</taxon>
        <taxon>Bacillota</taxon>
        <taxon>Clostridia</taxon>
        <taxon>Eubacteriales</taxon>
        <taxon>Clostridiaceae</taxon>
        <taxon>Clostridium</taxon>
    </lineage>
</organism>
<dbReference type="Pfam" id="PF25917">
    <property type="entry name" value="BSH_RND"/>
    <property type="match status" value="1"/>
</dbReference>
<keyword evidence="7" id="KW-1185">Reference proteome</keyword>
<dbReference type="Gene3D" id="1.10.287.470">
    <property type="entry name" value="Helix hairpin bin"/>
    <property type="match status" value="1"/>
</dbReference>
<keyword evidence="2" id="KW-0175">Coiled coil</keyword>
<evidence type="ECO:0000259" key="5">
    <source>
        <dbReference type="Pfam" id="PF25989"/>
    </source>
</evidence>
<evidence type="ECO:0000256" key="2">
    <source>
        <dbReference type="SAM" id="Coils"/>
    </source>
</evidence>
<proteinExistence type="inferred from homology"/>
<feature type="domain" description="YknX-like C-terminal permuted SH3-like" evidence="5">
    <location>
        <begin position="377"/>
        <end position="442"/>
    </location>
</feature>
<dbReference type="GO" id="GO:1990281">
    <property type="term" value="C:efflux pump complex"/>
    <property type="evidence" value="ECO:0007669"/>
    <property type="project" value="TreeGrafter"/>
</dbReference>
<dbReference type="Gene3D" id="2.40.30.170">
    <property type="match status" value="1"/>
</dbReference>
<dbReference type="PANTHER" id="PTHR30469:SF33">
    <property type="entry name" value="SLR1207 PROTEIN"/>
    <property type="match status" value="1"/>
</dbReference>
<dbReference type="Proteomes" id="UP000422764">
    <property type="component" value="Chromosome"/>
</dbReference>
<reference evidence="6 7" key="1">
    <citation type="submission" date="2019-12" db="EMBL/GenBank/DDBJ databases">
        <title>Genome sequenceing of Clostridium bovifaecis.</title>
        <authorList>
            <person name="Yao Y."/>
        </authorList>
    </citation>
    <scope>NUCLEOTIDE SEQUENCE [LARGE SCALE GENOMIC DNA]</scope>
    <source>
        <strain evidence="6 7">BXX</strain>
    </source>
</reference>
<evidence type="ECO:0000313" key="7">
    <source>
        <dbReference type="Proteomes" id="UP000422764"/>
    </source>
</evidence>
<evidence type="ECO:0000259" key="4">
    <source>
        <dbReference type="Pfam" id="PF25954"/>
    </source>
</evidence>
<dbReference type="Gene3D" id="2.40.50.100">
    <property type="match status" value="1"/>
</dbReference>
<sequence>MLTLIMLSGCGAKEDTATTTQEEYTPIEVAAVKKDTIYNSTMITGKVSGKTDVAIIPKIAGKVAEVSVKVGQEVKAGQTIAILDKVDLQNRVEQAKASMNTAAVGIEQSKSAVASASVGMEQAQVALQQAQDGIKSIQASYNLAKANYDANYEKIQNAKLNLERSKALYEQGIISKAEYEQAQLAASDNTIKVLEAQLAQAEESLNQSNNGVNQAKVAVRQAQAGYEQANTGVKQAQSGYEQAKVAYDQALRALNDAVITSPVDGVVYAVNVEKGEIASSAQPIATITSVDKVYVKVDVTEKLVTKLQKGNNINLEISSISDKKIPGIITLINPVANLQNNLYTIEIEVDNKDHQIKPGMFAKAQFNTDNKKDVMVINSEAVTVNNKKQIVYVEQNGKAVEKEVETGLDNGEYVEIKKGITLNEKVIVKGQDLVENGDKVKVVGGAK</sequence>
<dbReference type="Pfam" id="PF25954">
    <property type="entry name" value="Beta-barrel_RND_2"/>
    <property type="match status" value="1"/>
</dbReference>
<dbReference type="NCBIfam" id="TIGR01730">
    <property type="entry name" value="RND_mfp"/>
    <property type="match status" value="1"/>
</dbReference>
<dbReference type="AlphaFoldDB" id="A0A6I6F024"/>
<dbReference type="GO" id="GO:0015562">
    <property type="term" value="F:efflux transmembrane transporter activity"/>
    <property type="evidence" value="ECO:0007669"/>
    <property type="project" value="InterPro"/>
</dbReference>
<comment type="similarity">
    <text evidence="1">Belongs to the membrane fusion protein (MFP) (TC 8.A.1) family.</text>
</comment>
<gene>
    <name evidence="6" type="ORF">GOM49_12755</name>
</gene>
<dbReference type="InterPro" id="IPR058625">
    <property type="entry name" value="MdtA-like_BSH"/>
</dbReference>
<dbReference type="SUPFAM" id="SSF111369">
    <property type="entry name" value="HlyD-like secretion proteins"/>
    <property type="match status" value="2"/>
</dbReference>
<feature type="coiled-coil region" evidence="2">
    <location>
        <begin position="120"/>
        <end position="218"/>
    </location>
</feature>
<dbReference type="InterPro" id="IPR058792">
    <property type="entry name" value="Beta-barrel_RND_2"/>
</dbReference>
<dbReference type="InterPro" id="IPR058637">
    <property type="entry name" value="YknX-like_C"/>
</dbReference>
<evidence type="ECO:0000259" key="3">
    <source>
        <dbReference type="Pfam" id="PF25917"/>
    </source>
</evidence>
<name>A0A6I6F024_9CLOT</name>
<evidence type="ECO:0000313" key="6">
    <source>
        <dbReference type="EMBL" id="QGU95851.1"/>
    </source>
</evidence>